<dbReference type="InterPro" id="IPR027839">
    <property type="entry name" value="DUF4432"/>
</dbReference>
<sequence>MNSRNYGCRITTDITIKGNRAVVMENQMLRLTILTERGTDIIELLYKPLDIDLMWRSPVRLHHKSDYISTTGNSLGNYLDHNSGGWQEILPNGGSECFYKGACLGMHGEISNIPWEFRVIRDEEDEIAVVFSVSTLRSPFRLEKRITLKAFESVIYLSEKLTNLAKEPMELMWGHHPTVGKPFLDETCMISTNAVKGFTLKPQDFKNQRLEPDSEFLWPLSKANCKTVDLSAVPPANEGTADMIYLTGFPKHAWYKVSSKKLGLSYGLNWDGEQFPYLWMWLICGGADGYPWYGRTYNLALEPWTSYSSKGLTGAIENKSALRMEANEVIKTELAFRVTECSPSSIHL</sequence>
<name>A0ABQ0BHK7_9FIRM</name>
<dbReference type="InterPro" id="IPR014718">
    <property type="entry name" value="GH-type_carb-bd"/>
</dbReference>
<accession>A0ABQ0BHK7</accession>
<dbReference type="EMBL" id="BAABYW010000002">
    <property type="protein sequence ID" value="GAA6410931.1"/>
    <property type="molecule type" value="Genomic_DNA"/>
</dbReference>
<proteinExistence type="predicted"/>
<evidence type="ECO:0000313" key="2">
    <source>
        <dbReference type="Proteomes" id="UP001600943"/>
    </source>
</evidence>
<dbReference type="CDD" id="cd01081">
    <property type="entry name" value="Aldose_epim"/>
    <property type="match status" value="1"/>
</dbReference>
<evidence type="ECO:0008006" key="3">
    <source>
        <dbReference type="Google" id="ProtNLM"/>
    </source>
</evidence>
<keyword evidence="2" id="KW-1185">Reference proteome</keyword>
<comment type="caution">
    <text evidence="1">The sequence shown here is derived from an EMBL/GenBank/DDBJ whole genome shotgun (WGS) entry which is preliminary data.</text>
</comment>
<organism evidence="1 2">
    <name type="scientific">Blautia hominis</name>
    <dbReference type="NCBI Taxonomy" id="2025493"/>
    <lineage>
        <taxon>Bacteria</taxon>
        <taxon>Bacillati</taxon>
        <taxon>Bacillota</taxon>
        <taxon>Clostridia</taxon>
        <taxon>Lachnospirales</taxon>
        <taxon>Lachnospiraceae</taxon>
        <taxon>Blautia</taxon>
    </lineage>
</organism>
<dbReference type="Gene3D" id="2.70.98.10">
    <property type="match status" value="1"/>
</dbReference>
<reference evidence="1 2" key="1">
    <citation type="submission" date="2024-04" db="EMBL/GenBank/DDBJ databases">
        <title>Defined microbial consortia suppress multidrug-resistant proinflammatory Enterobacteriaceae via ecological control.</title>
        <authorList>
            <person name="Furuichi M."/>
            <person name="Kawaguchi T."/>
            <person name="Pust M."/>
            <person name="Yasuma K."/>
            <person name="Plichta D."/>
            <person name="Hasegawa N."/>
            <person name="Ohya T."/>
            <person name="Bhattarai S."/>
            <person name="Sasajima S."/>
            <person name="Aoto Y."/>
            <person name="Tuganbaev T."/>
            <person name="Yaginuma M."/>
            <person name="Ueda M."/>
            <person name="Okahashi N."/>
            <person name="Amafuji K."/>
            <person name="Kiridooshi Y."/>
            <person name="Sugita K."/>
            <person name="Strazar M."/>
            <person name="Skelly A."/>
            <person name="Suda W."/>
            <person name="Hattori M."/>
            <person name="Nakamoto N."/>
            <person name="Caballero S."/>
            <person name="Norman J."/>
            <person name="Olle B."/>
            <person name="Tanoue T."/>
            <person name="Arita M."/>
            <person name="Bucci V."/>
            <person name="Atarashi K."/>
            <person name="Xavier R."/>
            <person name="Honda K."/>
        </authorList>
    </citation>
    <scope>NUCLEOTIDE SEQUENCE [LARGE SCALE GENOMIC DNA]</scope>
    <source>
        <strain evidence="2">k04-0078-D8-1</strain>
    </source>
</reference>
<protein>
    <recommendedName>
        <fullName evidence="3">Aldose 1-epimerase</fullName>
    </recommendedName>
</protein>
<dbReference type="SUPFAM" id="SSF74650">
    <property type="entry name" value="Galactose mutarotase-like"/>
    <property type="match status" value="1"/>
</dbReference>
<dbReference type="Pfam" id="PF14486">
    <property type="entry name" value="DUF4432"/>
    <property type="match status" value="1"/>
</dbReference>
<evidence type="ECO:0000313" key="1">
    <source>
        <dbReference type="EMBL" id="GAA6410931.1"/>
    </source>
</evidence>
<dbReference type="RefSeq" id="WP_390409607.1">
    <property type="nucleotide sequence ID" value="NZ_BAABYW010000002.1"/>
</dbReference>
<gene>
    <name evidence="1" type="ORF">K040078D81_50480</name>
</gene>
<dbReference type="InterPro" id="IPR011013">
    <property type="entry name" value="Gal_mutarotase_sf_dom"/>
</dbReference>
<dbReference type="Proteomes" id="UP001600943">
    <property type="component" value="Unassembled WGS sequence"/>
</dbReference>